<evidence type="ECO:0000313" key="1">
    <source>
        <dbReference type="EMBL" id="KAF7322735.1"/>
    </source>
</evidence>
<name>A0A8H6TVY5_MYCCL</name>
<evidence type="ECO:0000313" key="2">
    <source>
        <dbReference type="Proteomes" id="UP000613580"/>
    </source>
</evidence>
<keyword evidence="2" id="KW-1185">Reference proteome</keyword>
<proteinExistence type="predicted"/>
<reference evidence="1" key="1">
    <citation type="submission" date="2020-05" db="EMBL/GenBank/DDBJ databases">
        <title>Mycena genomes resolve the evolution of fungal bioluminescence.</title>
        <authorList>
            <person name="Tsai I.J."/>
        </authorList>
    </citation>
    <scope>NUCLEOTIDE SEQUENCE</scope>
    <source>
        <strain evidence="1">110903Hualien_Pintung</strain>
    </source>
</reference>
<accession>A0A8H6TVY5</accession>
<gene>
    <name evidence="1" type="ORF">HMN09_00052400</name>
</gene>
<protein>
    <submittedName>
        <fullName evidence="1">Uncharacterized protein</fullName>
    </submittedName>
</protein>
<dbReference type="AlphaFoldDB" id="A0A8H6TVY5"/>
<dbReference type="Proteomes" id="UP000613580">
    <property type="component" value="Unassembled WGS sequence"/>
</dbReference>
<comment type="caution">
    <text evidence="1">The sequence shown here is derived from an EMBL/GenBank/DDBJ whole genome shotgun (WGS) entry which is preliminary data.</text>
</comment>
<dbReference type="EMBL" id="JACAZE010000001">
    <property type="protein sequence ID" value="KAF7322735.1"/>
    <property type="molecule type" value="Genomic_DNA"/>
</dbReference>
<organism evidence="1 2">
    <name type="scientific">Mycena chlorophos</name>
    <name type="common">Agaric fungus</name>
    <name type="synonym">Agaricus chlorophos</name>
    <dbReference type="NCBI Taxonomy" id="658473"/>
    <lineage>
        <taxon>Eukaryota</taxon>
        <taxon>Fungi</taxon>
        <taxon>Dikarya</taxon>
        <taxon>Basidiomycota</taxon>
        <taxon>Agaricomycotina</taxon>
        <taxon>Agaricomycetes</taxon>
        <taxon>Agaricomycetidae</taxon>
        <taxon>Agaricales</taxon>
        <taxon>Marasmiineae</taxon>
        <taxon>Mycenaceae</taxon>
        <taxon>Mycena</taxon>
    </lineage>
</organism>
<sequence length="123" mass="13180">MRCILADLTPLAQSFLRTSHSHLCIPPTPLPANHPPWTVLTCKRADIVSTNTTTVPVVRPTAPLFSAAPEPSSCEAGGSTCPNTDIPLLLALSLATPGRAWDASAVECWKEHGVKREQREGET</sequence>